<proteinExistence type="predicted"/>
<protein>
    <submittedName>
        <fullName evidence="3">SafA/ExsA family spore coat assembly protein</fullName>
    </submittedName>
</protein>
<accession>A0ABY9K017</accession>
<dbReference type="NCBIfam" id="TIGR02899">
    <property type="entry name" value="spore_safA"/>
    <property type="match status" value="1"/>
</dbReference>
<feature type="compositionally biased region" description="Polar residues" evidence="1">
    <location>
        <begin position="125"/>
        <end position="135"/>
    </location>
</feature>
<feature type="compositionally biased region" description="Polar residues" evidence="1">
    <location>
        <begin position="488"/>
        <end position="505"/>
    </location>
</feature>
<dbReference type="PANTHER" id="PTHR33734:SF34">
    <property type="entry name" value="SPOIVD-ASSOCIATED FACTOR A"/>
    <property type="match status" value="1"/>
</dbReference>
<dbReference type="RefSeq" id="WP_226542124.1">
    <property type="nucleotide sequence ID" value="NZ_CP129013.1"/>
</dbReference>
<dbReference type="PROSITE" id="PS51782">
    <property type="entry name" value="LYSM"/>
    <property type="match status" value="1"/>
</dbReference>
<feature type="region of interest" description="Disordered" evidence="1">
    <location>
        <begin position="125"/>
        <end position="148"/>
    </location>
</feature>
<keyword evidence="4" id="KW-1185">Reference proteome</keyword>
<feature type="compositionally biased region" description="Polar residues" evidence="1">
    <location>
        <begin position="70"/>
        <end position="87"/>
    </location>
</feature>
<dbReference type="PANTHER" id="PTHR33734">
    <property type="entry name" value="LYSM DOMAIN-CONTAINING GPI-ANCHORED PROTEIN 2"/>
    <property type="match status" value="1"/>
</dbReference>
<dbReference type="SMART" id="SM00257">
    <property type="entry name" value="LysM"/>
    <property type="match status" value="1"/>
</dbReference>
<dbReference type="InterPro" id="IPR018392">
    <property type="entry name" value="LysM"/>
</dbReference>
<feature type="region of interest" description="Disordered" evidence="1">
    <location>
        <begin position="62"/>
        <end position="113"/>
    </location>
</feature>
<feature type="domain" description="LysM" evidence="2">
    <location>
        <begin position="2"/>
        <end position="47"/>
    </location>
</feature>
<evidence type="ECO:0000256" key="1">
    <source>
        <dbReference type="SAM" id="MobiDB-lite"/>
    </source>
</evidence>
<dbReference type="Gene3D" id="3.10.350.10">
    <property type="entry name" value="LysM domain"/>
    <property type="match status" value="1"/>
</dbReference>
<feature type="compositionally biased region" description="Acidic residues" evidence="1">
    <location>
        <begin position="515"/>
        <end position="524"/>
    </location>
</feature>
<dbReference type="Pfam" id="PF01476">
    <property type="entry name" value="LysM"/>
    <property type="match status" value="1"/>
</dbReference>
<sequence length="524" mass="56528">MKIHIVQKGDSLWKIAQKYGVNFEELKKMNSQLSNPDLIMPGMKIKIPTNGVQIKKEFPITKEQPIQKEQPVQKQQASPKQQSNNKSNDMKSAPYVPNTKPTQKPFYPESDVNNNYYTFNMSMSPQEKQKNQAQSPKLPPKPANVLPNMMDTAEEKGKKSQTSPVQEHALKNQQMSQVQGSQYAPNYGYYSPQMMPNNFQSTQVSPAYQPYSNMVNNQPGVAGVQDENMGNNDNSQGQMENIPFSQTQGAYAPQYGMVPPTCYYPVSPVMPGSGFDCYPQTMAAEQEMSNKENEEQSPDMTAPSMNNQMAHATMPMFQEDCGCGGQSMPGQPYQMPFGVPRPMMPAPGPYGIGGMPGQGSPYGYGGGPAQGPYGYGGMPGQDPYGYGGGPAQGPYGYGGMPGQDPYGYGGGPAQGPYGYGGMPGQDPYGYGGMPGQDPYGYGGIPGQGPYGYGGMPSPGPYGYGGMPGQGPYGGMVPEAGGMVPQAERMSQQQQLSNDGTATNPSAMFGTPDYRNEEDDEKDDK</sequence>
<gene>
    <name evidence="3" type="primary">safA</name>
    <name evidence="3" type="ORF">LC087_08225</name>
</gene>
<dbReference type="EMBL" id="CP129013">
    <property type="protein sequence ID" value="WLR44068.1"/>
    <property type="molecule type" value="Genomic_DNA"/>
</dbReference>
<dbReference type="CDD" id="cd00118">
    <property type="entry name" value="LysM"/>
    <property type="match status" value="1"/>
</dbReference>
<dbReference type="InterPro" id="IPR036779">
    <property type="entry name" value="LysM_dom_sf"/>
</dbReference>
<dbReference type="Proteomes" id="UP001197974">
    <property type="component" value="Chromosome"/>
</dbReference>
<evidence type="ECO:0000313" key="4">
    <source>
        <dbReference type="Proteomes" id="UP001197974"/>
    </source>
</evidence>
<feature type="region of interest" description="Disordered" evidence="1">
    <location>
        <begin position="477"/>
        <end position="524"/>
    </location>
</feature>
<name>A0ABY9K017_9BACI</name>
<dbReference type="SUPFAM" id="SSF54106">
    <property type="entry name" value="LysM domain"/>
    <property type="match status" value="1"/>
</dbReference>
<dbReference type="InterPro" id="IPR014248">
    <property type="entry name" value="Spore_coat_assembly_SafA"/>
</dbReference>
<evidence type="ECO:0000259" key="2">
    <source>
        <dbReference type="PROSITE" id="PS51782"/>
    </source>
</evidence>
<reference evidence="3 4" key="1">
    <citation type="submission" date="2023-06" db="EMBL/GenBank/DDBJ databases">
        <title>Five Gram-positive bacteria isolated from mangrove sediments in Shenzhen, Guangdong, China.</title>
        <authorList>
            <person name="Yu S."/>
            <person name="Zheng W."/>
            <person name="Huang Y."/>
        </authorList>
    </citation>
    <scope>NUCLEOTIDE SEQUENCE [LARGE SCALE GENOMIC DNA]</scope>
    <source>
        <strain evidence="3 4">SaN35-3</strain>
    </source>
</reference>
<organism evidence="3 4">
    <name type="scientific">Bacillus carboniphilus</name>
    <dbReference type="NCBI Taxonomy" id="86663"/>
    <lineage>
        <taxon>Bacteria</taxon>
        <taxon>Bacillati</taxon>
        <taxon>Bacillota</taxon>
        <taxon>Bacilli</taxon>
        <taxon>Bacillales</taxon>
        <taxon>Bacillaceae</taxon>
        <taxon>Bacillus</taxon>
    </lineage>
</organism>
<evidence type="ECO:0000313" key="3">
    <source>
        <dbReference type="EMBL" id="WLR44068.1"/>
    </source>
</evidence>